<accession>A0ABS5TNI0</accession>
<gene>
    <name evidence="2" type="ORF">KIH74_21925</name>
</gene>
<organism evidence="2 3">
    <name type="scientific">Kineosporia corallincola</name>
    <dbReference type="NCBI Taxonomy" id="2835133"/>
    <lineage>
        <taxon>Bacteria</taxon>
        <taxon>Bacillati</taxon>
        <taxon>Actinomycetota</taxon>
        <taxon>Actinomycetes</taxon>
        <taxon>Kineosporiales</taxon>
        <taxon>Kineosporiaceae</taxon>
        <taxon>Kineosporia</taxon>
    </lineage>
</organism>
<feature type="compositionally biased region" description="Basic residues" evidence="1">
    <location>
        <begin position="9"/>
        <end position="18"/>
    </location>
</feature>
<keyword evidence="3" id="KW-1185">Reference proteome</keyword>
<name>A0ABS5TNI0_9ACTN</name>
<evidence type="ECO:0000313" key="2">
    <source>
        <dbReference type="EMBL" id="MBT0771613.1"/>
    </source>
</evidence>
<evidence type="ECO:0000313" key="3">
    <source>
        <dbReference type="Proteomes" id="UP001197247"/>
    </source>
</evidence>
<feature type="region of interest" description="Disordered" evidence="1">
    <location>
        <begin position="1"/>
        <end position="27"/>
    </location>
</feature>
<dbReference type="Proteomes" id="UP001197247">
    <property type="component" value="Unassembled WGS sequence"/>
</dbReference>
<reference evidence="2 3" key="1">
    <citation type="submission" date="2021-05" db="EMBL/GenBank/DDBJ databases">
        <title>Kineosporia and Streptomyces sp. nov. two new marine actinobacteria isolated from Coral.</title>
        <authorList>
            <person name="Buangrab K."/>
            <person name="Sutthacheep M."/>
            <person name="Yeemin T."/>
            <person name="Harunari E."/>
            <person name="Igarashi Y."/>
            <person name="Kanchanasin P."/>
            <person name="Tanasupawat S."/>
            <person name="Phongsopitanun W."/>
        </authorList>
    </citation>
    <scope>NUCLEOTIDE SEQUENCE [LARGE SCALE GENOMIC DNA]</scope>
    <source>
        <strain evidence="2 3">J2-2</strain>
    </source>
</reference>
<proteinExistence type="predicted"/>
<dbReference type="EMBL" id="JAHBAY010000009">
    <property type="protein sequence ID" value="MBT0771613.1"/>
    <property type="molecule type" value="Genomic_DNA"/>
</dbReference>
<dbReference type="RefSeq" id="WP_214157978.1">
    <property type="nucleotide sequence ID" value="NZ_JAHBAY010000009.1"/>
</dbReference>
<evidence type="ECO:0000256" key="1">
    <source>
        <dbReference type="SAM" id="MobiDB-lite"/>
    </source>
</evidence>
<comment type="caution">
    <text evidence="2">The sequence shown here is derived from an EMBL/GenBank/DDBJ whole genome shotgun (WGS) entry which is preliminary data.</text>
</comment>
<protein>
    <submittedName>
        <fullName evidence="2">Uncharacterized protein</fullName>
    </submittedName>
</protein>
<sequence length="71" mass="7922">MSEHDSKGPRRRGRHLARRLRDRETDTSAVQWEQSSVVLAHTGGIPVVDDLSARVSRLQAIRDHLSAPDPA</sequence>